<feature type="repeat" description="PPR" evidence="4">
    <location>
        <begin position="529"/>
        <end position="563"/>
    </location>
</feature>
<dbReference type="Pfam" id="PF13041">
    <property type="entry name" value="PPR_2"/>
    <property type="match status" value="6"/>
</dbReference>
<comment type="caution">
    <text evidence="6">The sequence shown here is derived from an EMBL/GenBank/DDBJ whole genome shotgun (WGS) entry which is preliminary data.</text>
</comment>
<dbReference type="NCBIfam" id="TIGR00756">
    <property type="entry name" value="PPR"/>
    <property type="match status" value="13"/>
</dbReference>
<dbReference type="Pfam" id="PF12854">
    <property type="entry name" value="PPR_1"/>
    <property type="match status" value="1"/>
</dbReference>
<dbReference type="Pfam" id="PF13616">
    <property type="entry name" value="Rotamase_3"/>
    <property type="match status" value="1"/>
</dbReference>
<feature type="repeat" description="PPR" evidence="4">
    <location>
        <begin position="705"/>
        <end position="739"/>
    </location>
</feature>
<feature type="repeat" description="PPR" evidence="4">
    <location>
        <begin position="740"/>
        <end position="774"/>
    </location>
</feature>
<feature type="repeat" description="PPR" evidence="4">
    <location>
        <begin position="459"/>
        <end position="493"/>
    </location>
</feature>
<dbReference type="PROSITE" id="PS51375">
    <property type="entry name" value="PPR"/>
    <property type="match status" value="13"/>
</dbReference>
<dbReference type="PANTHER" id="PTHR47447">
    <property type="entry name" value="OS03G0856100 PROTEIN"/>
    <property type="match status" value="1"/>
</dbReference>
<organism evidence="6 7">
    <name type="scientific">Riccia fluitans</name>
    <dbReference type="NCBI Taxonomy" id="41844"/>
    <lineage>
        <taxon>Eukaryota</taxon>
        <taxon>Viridiplantae</taxon>
        <taxon>Streptophyta</taxon>
        <taxon>Embryophyta</taxon>
        <taxon>Marchantiophyta</taxon>
        <taxon>Marchantiopsida</taxon>
        <taxon>Marchantiidae</taxon>
        <taxon>Marchantiales</taxon>
        <taxon>Ricciaceae</taxon>
        <taxon>Riccia</taxon>
    </lineage>
</organism>
<dbReference type="SUPFAM" id="SSF54534">
    <property type="entry name" value="FKBP-like"/>
    <property type="match status" value="1"/>
</dbReference>
<dbReference type="Gene3D" id="3.10.50.40">
    <property type="match status" value="1"/>
</dbReference>
<feature type="repeat" description="PPR" evidence="4">
    <location>
        <begin position="494"/>
        <end position="528"/>
    </location>
</feature>
<dbReference type="Proteomes" id="UP001605036">
    <property type="component" value="Unassembled WGS sequence"/>
</dbReference>
<dbReference type="InterPro" id="IPR046357">
    <property type="entry name" value="PPIase_dom_sf"/>
</dbReference>
<feature type="repeat" description="PPR" evidence="4">
    <location>
        <begin position="564"/>
        <end position="598"/>
    </location>
</feature>
<sequence>MAGFWVHKLRPQNSVACVIPFACRVLAGSGRNASRSLTPFAQSAHPPWIELSSESVSRYSTYSRGAVTLGSRCVSKLYQFLNSLPLPPTQSARISVISRASSGRVEAEGSVAKCRKEGLDLSYLAAEYSICPSKDEGGRLGWLAMDQIDPAFEEAASGDPVNKLVRAKTKYGWHLLQQMPSILGPLLGERGRAFGLNSALLDRKCNESQAKFCSVYSAFTFPAQLRFASTLQALRKDDSPEATVQPAPSNENGANSVSVSSALGATAVSQEECPRPIARKQPPKKFGAAAVVWNILNVLASGPWEESTAEALAKLKIQLKNHHVSQVVRGLQDAESALEFFNWCKTQDGYKHDALNYNMLIGKLATAHKLDHITPLLQEMHDEGWSLHSNTLTTLIVNHCRCNKIPEILKIFDEAPERYGLQPNLGAYTCLIDMLAKRNDFERATKYYSEMQESGSKLDNTAYNVLMRAFGRAKDVDKVCELFESMEAEGHTPDKYTFGFLISALARSGRIDEALVKFKAMKEAGHMPDVPTYNQLIDSLGKVGKADEACEIFEELLQMGHQPDVVTYNTIFDCMGRAGRVNDVYKRYKEMQLRGVVPDAITCSILVDTLGKAGRLEKACDLFLEMTRTPEFKFDVAVYNSMLNRLGKAGRIDQLLKLYNEMKESDQAPDVVSCNIVMDALCKVQEYQKAHQIFTEMENLGLKPDVVTYNNLIHSFGKAGKVARASKIFREMLKAGLVPDLFSYNIMINVLGKARKSDKALKILQDMKRRGMIPDVMTYNRLIDTFSKAGDTKAAAHLFREMQENGIRPDLITYTVLINGLANAGKMDSAKKVYRDMRDKGYQPDVVTFNCMITGYVREGRVNEANELLIRMKGSRVRPTATTYGILIDANARYAKDDMVQKLRKERNEAGFLPEEYR</sequence>
<dbReference type="PROSITE" id="PS50198">
    <property type="entry name" value="PPIC_PPIASE_2"/>
    <property type="match status" value="1"/>
</dbReference>
<dbReference type="SUPFAM" id="SSF81901">
    <property type="entry name" value="HCP-like"/>
    <property type="match status" value="1"/>
</dbReference>
<keyword evidence="3" id="KW-0413">Isomerase</keyword>
<dbReference type="PANTHER" id="PTHR47447:SF28">
    <property type="entry name" value="PENTACOTRIPEPTIDE-REPEAT REGION OF PRORP DOMAIN-CONTAINING PROTEIN"/>
    <property type="match status" value="1"/>
</dbReference>
<proteinExistence type="inferred from homology"/>
<feature type="repeat" description="PPR" evidence="4">
    <location>
        <begin position="845"/>
        <end position="879"/>
    </location>
</feature>
<dbReference type="InterPro" id="IPR000297">
    <property type="entry name" value="PPIase_PpiC"/>
</dbReference>
<evidence type="ECO:0000256" key="4">
    <source>
        <dbReference type="PROSITE-ProRule" id="PRU00708"/>
    </source>
</evidence>
<dbReference type="Gene3D" id="1.25.40.10">
    <property type="entry name" value="Tetratricopeptide repeat domain"/>
    <property type="match status" value="7"/>
</dbReference>
<dbReference type="EMBL" id="JBHFFA010000007">
    <property type="protein sequence ID" value="KAL2611708.1"/>
    <property type="molecule type" value="Genomic_DNA"/>
</dbReference>
<evidence type="ECO:0000256" key="2">
    <source>
        <dbReference type="ARBA" id="ARBA00022737"/>
    </source>
</evidence>
<name>A0ABD1XRY8_9MARC</name>
<dbReference type="GO" id="GO:0003755">
    <property type="term" value="F:peptidyl-prolyl cis-trans isomerase activity"/>
    <property type="evidence" value="ECO:0007669"/>
    <property type="project" value="UniProtKB-KW"/>
</dbReference>
<protein>
    <recommendedName>
        <fullName evidence="5">PpiC domain-containing protein</fullName>
    </recommendedName>
</protein>
<feature type="domain" description="PpiC" evidence="5">
    <location>
        <begin position="87"/>
        <end position="180"/>
    </location>
</feature>
<dbReference type="SUPFAM" id="SSF48452">
    <property type="entry name" value="TPR-like"/>
    <property type="match status" value="1"/>
</dbReference>
<evidence type="ECO:0000256" key="1">
    <source>
        <dbReference type="ARBA" id="ARBA00007626"/>
    </source>
</evidence>
<feature type="repeat" description="PPR" evidence="4">
    <location>
        <begin position="670"/>
        <end position="704"/>
    </location>
</feature>
<evidence type="ECO:0000256" key="3">
    <source>
        <dbReference type="PROSITE-ProRule" id="PRU00278"/>
    </source>
</evidence>
<dbReference type="InterPro" id="IPR002885">
    <property type="entry name" value="PPR_rpt"/>
</dbReference>
<evidence type="ECO:0000259" key="5">
    <source>
        <dbReference type="PROSITE" id="PS50198"/>
    </source>
</evidence>
<accession>A0ABD1XRY8</accession>
<reference evidence="6 7" key="1">
    <citation type="submission" date="2024-09" db="EMBL/GenBank/DDBJ databases">
        <title>Chromosome-scale assembly of Riccia fluitans.</title>
        <authorList>
            <person name="Paukszto L."/>
            <person name="Sawicki J."/>
            <person name="Karawczyk K."/>
            <person name="Piernik-Szablinska J."/>
            <person name="Szczecinska M."/>
            <person name="Mazdziarz M."/>
        </authorList>
    </citation>
    <scope>NUCLEOTIDE SEQUENCE [LARGE SCALE GENOMIC DNA]</scope>
    <source>
        <strain evidence="6">Rf_01</strain>
        <tissue evidence="6">Aerial parts of the thallus</tissue>
    </source>
</reference>
<gene>
    <name evidence="6" type="ORF">R1flu_023400</name>
</gene>
<comment type="similarity">
    <text evidence="1">Belongs to the PPR family. P subfamily.</text>
</comment>
<keyword evidence="3" id="KW-0697">Rotamase</keyword>
<dbReference type="InterPro" id="IPR011990">
    <property type="entry name" value="TPR-like_helical_dom_sf"/>
</dbReference>
<feature type="repeat" description="PPR" evidence="4">
    <location>
        <begin position="599"/>
        <end position="629"/>
    </location>
</feature>
<keyword evidence="7" id="KW-1185">Reference proteome</keyword>
<dbReference type="Pfam" id="PF01535">
    <property type="entry name" value="PPR"/>
    <property type="match status" value="1"/>
</dbReference>
<feature type="repeat" description="PPR" evidence="4">
    <location>
        <begin position="424"/>
        <end position="458"/>
    </location>
</feature>
<evidence type="ECO:0000313" key="7">
    <source>
        <dbReference type="Proteomes" id="UP001605036"/>
    </source>
</evidence>
<feature type="repeat" description="PPR" evidence="4">
    <location>
        <begin position="810"/>
        <end position="844"/>
    </location>
</feature>
<keyword evidence="2" id="KW-0677">Repeat</keyword>
<feature type="repeat" description="PPR" evidence="4">
    <location>
        <begin position="635"/>
        <end position="669"/>
    </location>
</feature>
<dbReference type="AlphaFoldDB" id="A0ABD1XRY8"/>
<evidence type="ECO:0000313" key="6">
    <source>
        <dbReference type="EMBL" id="KAL2611708.1"/>
    </source>
</evidence>
<feature type="repeat" description="PPR" evidence="4">
    <location>
        <begin position="775"/>
        <end position="809"/>
    </location>
</feature>